<evidence type="ECO:0000256" key="1">
    <source>
        <dbReference type="SAM" id="MobiDB-lite"/>
    </source>
</evidence>
<dbReference type="EMBL" id="GBXM01081532">
    <property type="protein sequence ID" value="JAH27045.1"/>
    <property type="molecule type" value="Transcribed_RNA"/>
</dbReference>
<feature type="region of interest" description="Disordered" evidence="1">
    <location>
        <begin position="1"/>
        <end position="46"/>
    </location>
</feature>
<accession>A0A0E9REZ1</accession>
<feature type="compositionally biased region" description="Polar residues" evidence="1">
    <location>
        <begin position="1"/>
        <end position="14"/>
    </location>
</feature>
<sequence>MDTCASSIRQSGLQSAPPAGLRQAHRDCSKQGNITSPSGCDRLLQR</sequence>
<reference evidence="2" key="2">
    <citation type="journal article" date="2015" name="Fish Shellfish Immunol.">
        <title>Early steps in the European eel (Anguilla anguilla)-Vibrio vulnificus interaction in the gills: Role of the RtxA13 toxin.</title>
        <authorList>
            <person name="Callol A."/>
            <person name="Pajuelo D."/>
            <person name="Ebbesson L."/>
            <person name="Teles M."/>
            <person name="MacKenzie S."/>
            <person name="Amaro C."/>
        </authorList>
    </citation>
    <scope>NUCLEOTIDE SEQUENCE</scope>
</reference>
<reference evidence="2" key="1">
    <citation type="submission" date="2014-11" db="EMBL/GenBank/DDBJ databases">
        <authorList>
            <person name="Amaro Gonzalez C."/>
        </authorList>
    </citation>
    <scope>NUCLEOTIDE SEQUENCE</scope>
</reference>
<name>A0A0E9REZ1_ANGAN</name>
<organism evidence="2">
    <name type="scientific">Anguilla anguilla</name>
    <name type="common">European freshwater eel</name>
    <name type="synonym">Muraena anguilla</name>
    <dbReference type="NCBI Taxonomy" id="7936"/>
    <lineage>
        <taxon>Eukaryota</taxon>
        <taxon>Metazoa</taxon>
        <taxon>Chordata</taxon>
        <taxon>Craniata</taxon>
        <taxon>Vertebrata</taxon>
        <taxon>Euteleostomi</taxon>
        <taxon>Actinopterygii</taxon>
        <taxon>Neopterygii</taxon>
        <taxon>Teleostei</taxon>
        <taxon>Anguilliformes</taxon>
        <taxon>Anguillidae</taxon>
        <taxon>Anguilla</taxon>
    </lineage>
</organism>
<proteinExistence type="predicted"/>
<dbReference type="AlphaFoldDB" id="A0A0E9REZ1"/>
<evidence type="ECO:0000313" key="2">
    <source>
        <dbReference type="EMBL" id="JAH27045.1"/>
    </source>
</evidence>
<protein>
    <submittedName>
        <fullName evidence="2">Uncharacterized protein</fullName>
    </submittedName>
</protein>